<dbReference type="STRING" id="237631.A0A0D1CHD2"/>
<dbReference type="InterPro" id="IPR052058">
    <property type="entry name" value="Alcohol_O-acetyltransferase"/>
</dbReference>
<dbReference type="InParanoid" id="A0A0D1CHD2"/>
<evidence type="ECO:0000313" key="2">
    <source>
        <dbReference type="Proteomes" id="UP000000561"/>
    </source>
</evidence>
<organism evidence="1 2">
    <name type="scientific">Mycosarcoma maydis</name>
    <name type="common">Corn smut fungus</name>
    <name type="synonym">Ustilago maydis</name>
    <dbReference type="NCBI Taxonomy" id="5270"/>
    <lineage>
        <taxon>Eukaryota</taxon>
        <taxon>Fungi</taxon>
        <taxon>Dikarya</taxon>
        <taxon>Basidiomycota</taxon>
        <taxon>Ustilaginomycotina</taxon>
        <taxon>Ustilaginomycetes</taxon>
        <taxon>Ustilaginales</taxon>
        <taxon>Ustilaginaceae</taxon>
        <taxon>Mycosarcoma</taxon>
    </lineage>
</organism>
<keyword evidence="2" id="KW-1185">Reference proteome</keyword>
<name>A0A0D1CHD2_MYCMD</name>
<dbReference type="KEGG" id="uma:UMAG_05377"/>
<dbReference type="AlphaFoldDB" id="A0A0D1CHD2"/>
<dbReference type="OrthoDB" id="2150604at2759"/>
<dbReference type="GeneID" id="23565287"/>
<dbReference type="VEuPathDB" id="FungiDB:UMAG_05377"/>
<dbReference type="PANTHER" id="PTHR28037:SF1">
    <property type="entry name" value="ALCOHOL O-ACETYLTRANSFERASE 1-RELATED"/>
    <property type="match status" value="1"/>
</dbReference>
<dbReference type="eggNOG" id="ENOG502S6I1">
    <property type="taxonomic scope" value="Eukaryota"/>
</dbReference>
<reference evidence="1 2" key="1">
    <citation type="journal article" date="2006" name="Nature">
        <title>Insights from the genome of the biotrophic fungal plant pathogen Ustilago maydis.</title>
        <authorList>
            <person name="Kamper J."/>
            <person name="Kahmann R."/>
            <person name="Bolker M."/>
            <person name="Ma L.J."/>
            <person name="Brefort T."/>
            <person name="Saville B.J."/>
            <person name="Banuett F."/>
            <person name="Kronstad J.W."/>
            <person name="Gold S.E."/>
            <person name="Muller O."/>
            <person name="Perlin M.H."/>
            <person name="Wosten H.A."/>
            <person name="de Vries R."/>
            <person name="Ruiz-Herrera J."/>
            <person name="Reynaga-Pena C.G."/>
            <person name="Snetselaar K."/>
            <person name="McCann M."/>
            <person name="Perez-Martin J."/>
            <person name="Feldbrugge M."/>
            <person name="Basse C.W."/>
            <person name="Steinberg G."/>
            <person name="Ibeas J.I."/>
            <person name="Holloman W."/>
            <person name="Guzman P."/>
            <person name="Farman M."/>
            <person name="Stajich J.E."/>
            <person name="Sentandreu R."/>
            <person name="Gonzalez-Prieto J.M."/>
            <person name="Kennell J.C."/>
            <person name="Molina L."/>
            <person name="Schirawski J."/>
            <person name="Mendoza-Mendoza A."/>
            <person name="Greilinger D."/>
            <person name="Munch K."/>
            <person name="Rossel N."/>
            <person name="Scherer M."/>
            <person name="Vranes M."/>
            <person name="Ladendorf O."/>
            <person name="Vincon V."/>
            <person name="Fuchs U."/>
            <person name="Sandrock B."/>
            <person name="Meng S."/>
            <person name="Ho E.C."/>
            <person name="Cahill M.J."/>
            <person name="Boyce K.J."/>
            <person name="Klose J."/>
            <person name="Klosterman S.J."/>
            <person name="Deelstra H.J."/>
            <person name="Ortiz-Castellanos L."/>
            <person name="Li W."/>
            <person name="Sanchez-Alonso P."/>
            <person name="Schreier P.H."/>
            <person name="Hauser-Hahn I."/>
            <person name="Vaupel M."/>
            <person name="Koopmann E."/>
            <person name="Friedrich G."/>
            <person name="Voss H."/>
            <person name="Schluter T."/>
            <person name="Margolis J."/>
            <person name="Platt D."/>
            <person name="Swimmer C."/>
            <person name="Gnirke A."/>
            <person name="Chen F."/>
            <person name="Vysotskaia V."/>
            <person name="Mannhaupt G."/>
            <person name="Guldener U."/>
            <person name="Munsterkotter M."/>
            <person name="Haase D."/>
            <person name="Oesterheld M."/>
            <person name="Mewes H.W."/>
            <person name="Mauceli E.W."/>
            <person name="DeCaprio D."/>
            <person name="Wade C.M."/>
            <person name="Butler J."/>
            <person name="Young S."/>
            <person name="Jaffe D.B."/>
            <person name="Calvo S."/>
            <person name="Nusbaum C."/>
            <person name="Galagan J."/>
            <person name="Birren B.W."/>
        </authorList>
    </citation>
    <scope>NUCLEOTIDE SEQUENCE [LARGE SCALE GENOMIC DNA]</scope>
    <source>
        <strain evidence="2">DSM 14603 / FGSC 9021 / UM521</strain>
    </source>
</reference>
<dbReference type="EMBL" id="CM003158">
    <property type="protein sequence ID" value="KIS66383.1"/>
    <property type="molecule type" value="Genomic_DNA"/>
</dbReference>
<gene>
    <name evidence="1" type="ORF">UMAG_05377</name>
</gene>
<protein>
    <submittedName>
        <fullName evidence="1">Uncharacterized protein</fullName>
    </submittedName>
</protein>
<evidence type="ECO:0000313" key="1">
    <source>
        <dbReference type="EMBL" id="KIS66383.1"/>
    </source>
</evidence>
<dbReference type="OMA" id="TWAQSHT"/>
<dbReference type="Proteomes" id="UP000000561">
    <property type="component" value="Chromosome 19"/>
</dbReference>
<proteinExistence type="predicted"/>
<accession>A0A0D1CHD2</accession>
<dbReference type="PANTHER" id="PTHR28037">
    <property type="entry name" value="ALCOHOL O-ACETYLTRANSFERASE 1-RELATED"/>
    <property type="match status" value="1"/>
</dbReference>
<sequence length="611" mass="67076">MLASSSSSPLRTLGLHERYAVARRCVDSASVVSVAAILQLDSVEQPQCDTNQAFEALRSHLASRIDQVLTQYPLLGYCVQAPRSKSPRWAPIVPTPTSNDILHVAPPICTQQASHVTTTVLSKAILDAQLALPKSTCLHKDALWKVQVSWIQDEQKKGRSCLVVLSTDHVINDGRGTLNLFQMLLRSDSLVQSDSATTPDRTVIPPASDKVFNLRPSITYMLGEAWRELILPKLPLPRNVKARLCPPASWPMSAWTCKDRRHSVAGGNQIVGASWQCKPDLDVILVSSPNLISNIKKLSRTHVDPTARKPATMHSIIHTLALVALFAAVTQSHDSDNSGDSGFQLVLESATPISLRDQAGLTKRRKGKAHVRLPATTGNFVSSYTESYRLTGRESMWAFTHRFGSALASVKGQRLAKQHMGLLGYIPDFDDSMVKHPSEKRDDDQVLPSGAECDRRYLNGWEKFFGERAMSLTPYSSALTVSNLGLVQVSNVSIDAGSDSRWSVEAATWAQSHTPQGEAFNLDVVGFLNTHNSQRTECLSIALSTRPDAFANRSLFSTFKSYLQRLVLLFGADPLPPNQPKPELHNNTSQPSLDLTSDLTFASIALWLTSS</sequence>
<dbReference type="RefSeq" id="XP_011392072.1">
    <property type="nucleotide sequence ID" value="XM_011393770.1"/>
</dbReference>